<organism evidence="2 3">
    <name type="scientific">Pyricularia oryzae</name>
    <name type="common">Rice blast fungus</name>
    <name type="synonym">Magnaporthe oryzae</name>
    <dbReference type="NCBI Taxonomy" id="318829"/>
    <lineage>
        <taxon>Eukaryota</taxon>
        <taxon>Fungi</taxon>
        <taxon>Dikarya</taxon>
        <taxon>Ascomycota</taxon>
        <taxon>Pezizomycotina</taxon>
        <taxon>Sordariomycetes</taxon>
        <taxon>Sordariomycetidae</taxon>
        <taxon>Magnaporthales</taxon>
        <taxon>Pyriculariaceae</taxon>
        <taxon>Pyricularia</taxon>
    </lineage>
</organism>
<name>A0A4P7NTF2_PYROR</name>
<evidence type="ECO:0000313" key="2">
    <source>
        <dbReference type="EMBL" id="QBZ65690.1"/>
    </source>
</evidence>
<feature type="region of interest" description="Disordered" evidence="1">
    <location>
        <begin position="111"/>
        <end position="132"/>
    </location>
</feature>
<reference evidence="2 3" key="1">
    <citation type="journal article" date="2019" name="Mol. Biol. Evol.">
        <title>Blast fungal genomes show frequent chromosomal changes, gene gains and losses, and effector gene turnover.</title>
        <authorList>
            <person name="Gomez Luciano L.B."/>
            <person name="Jason Tsai I."/>
            <person name="Chuma I."/>
            <person name="Tosa Y."/>
            <person name="Chen Y.H."/>
            <person name="Li J.Y."/>
            <person name="Li M.Y."/>
            <person name="Jade Lu M.Y."/>
            <person name="Nakayashiki H."/>
            <person name="Li W.H."/>
        </authorList>
    </citation>
    <scope>NUCLEOTIDE SEQUENCE [LARGE SCALE GENOMIC DNA]</scope>
    <source>
        <strain evidence="2">MZ5-1-6</strain>
    </source>
</reference>
<accession>A0A4P7NTF2</accession>
<sequence>WCRIQHPGPRVLFASGVHVVERGTDRVQRILVNAMQIQFRLKGRASQREQSSICGFFGPGDVGDTIICEHRSMGERDIETPSRLGFVAGDEQLVLVFVNRDRLTGTTVSILQQGGGSEGERNATIGGVGPMK</sequence>
<dbReference type="Proteomes" id="UP000294847">
    <property type="component" value="Chromosome 7"/>
</dbReference>
<dbReference type="EMBL" id="CP034210">
    <property type="protein sequence ID" value="QBZ65690.1"/>
    <property type="molecule type" value="Genomic_DNA"/>
</dbReference>
<proteinExistence type="predicted"/>
<feature type="non-terminal residue" evidence="2">
    <location>
        <position position="1"/>
    </location>
</feature>
<evidence type="ECO:0000256" key="1">
    <source>
        <dbReference type="SAM" id="MobiDB-lite"/>
    </source>
</evidence>
<gene>
    <name evidence="2" type="ORF">PoMZ_12653</name>
</gene>
<dbReference type="AlphaFoldDB" id="A0A4P7NTF2"/>
<evidence type="ECO:0000313" key="3">
    <source>
        <dbReference type="Proteomes" id="UP000294847"/>
    </source>
</evidence>
<protein>
    <submittedName>
        <fullName evidence="2">Uncharacterized protein</fullName>
    </submittedName>
</protein>